<sequence>MVIKKIETRDYLRKFITRANKEAGVKFNSSKLNSKEECEEYLLNLIKNLRHKKQDNKAYVKEIESLKEEIEILNNNLLAKNKEKANLKDKFEKLEAERIFYITQAKEAGEKREKAEKEKEYYRNNALYWNESFYDTDNKLTRAENLNFFFGVLMFIEAISIAMLLWK</sequence>
<keyword evidence="1" id="KW-0175">Coiled coil</keyword>
<name>A0A133P0S6_FUSNU</name>
<keyword evidence="2" id="KW-0812">Transmembrane</keyword>
<protein>
    <submittedName>
        <fullName evidence="3">Uncharacterized protein</fullName>
    </submittedName>
</protein>
<dbReference type="EMBL" id="LRPY01000099">
    <property type="protein sequence ID" value="KXA22129.1"/>
    <property type="molecule type" value="Genomic_DNA"/>
</dbReference>
<keyword evidence="2" id="KW-0472">Membrane</keyword>
<feature type="coiled-coil region" evidence="1">
    <location>
        <begin position="49"/>
        <end position="125"/>
    </location>
</feature>
<accession>A0A133P0S6</accession>
<evidence type="ECO:0000313" key="4">
    <source>
        <dbReference type="Proteomes" id="UP000070401"/>
    </source>
</evidence>
<evidence type="ECO:0000256" key="2">
    <source>
        <dbReference type="SAM" id="Phobius"/>
    </source>
</evidence>
<reference evidence="4" key="1">
    <citation type="submission" date="2016-01" db="EMBL/GenBank/DDBJ databases">
        <authorList>
            <person name="Mitreva M."/>
            <person name="Pepin K.H."/>
            <person name="Mihindukulasuriya K.A."/>
            <person name="Fulton R."/>
            <person name="Fronick C."/>
            <person name="O'Laughlin M."/>
            <person name="Miner T."/>
            <person name="Herter B."/>
            <person name="Rosa B.A."/>
            <person name="Cordes M."/>
            <person name="Tomlinson C."/>
            <person name="Wollam A."/>
            <person name="Palsikar V.B."/>
            <person name="Mardis E.R."/>
            <person name="Wilson R.K."/>
        </authorList>
    </citation>
    <scope>NUCLEOTIDE SEQUENCE [LARGE SCALE GENOMIC DNA]</scope>
    <source>
        <strain evidence="4">MJR7757B</strain>
    </source>
</reference>
<keyword evidence="4" id="KW-1185">Reference proteome</keyword>
<organism evidence="3 4">
    <name type="scientific">Fusobacterium nucleatum</name>
    <dbReference type="NCBI Taxonomy" id="851"/>
    <lineage>
        <taxon>Bacteria</taxon>
        <taxon>Fusobacteriati</taxon>
        <taxon>Fusobacteriota</taxon>
        <taxon>Fusobacteriia</taxon>
        <taxon>Fusobacteriales</taxon>
        <taxon>Fusobacteriaceae</taxon>
        <taxon>Fusobacterium</taxon>
    </lineage>
</organism>
<dbReference type="RefSeq" id="WP_060798333.1">
    <property type="nucleotide sequence ID" value="NZ_KQ956688.1"/>
</dbReference>
<dbReference type="PATRIC" id="fig|851.8.peg.1013"/>
<dbReference type="AlphaFoldDB" id="A0A133P0S6"/>
<keyword evidence="2" id="KW-1133">Transmembrane helix</keyword>
<feature type="transmembrane region" description="Helical" evidence="2">
    <location>
        <begin position="146"/>
        <end position="166"/>
    </location>
</feature>
<evidence type="ECO:0000313" key="3">
    <source>
        <dbReference type="EMBL" id="KXA22129.1"/>
    </source>
</evidence>
<comment type="caution">
    <text evidence="3">The sequence shown here is derived from an EMBL/GenBank/DDBJ whole genome shotgun (WGS) entry which is preliminary data.</text>
</comment>
<gene>
    <name evidence="3" type="ORF">HMPREF3221_01009</name>
</gene>
<evidence type="ECO:0000256" key="1">
    <source>
        <dbReference type="SAM" id="Coils"/>
    </source>
</evidence>
<dbReference type="Proteomes" id="UP000070401">
    <property type="component" value="Unassembled WGS sequence"/>
</dbReference>
<proteinExistence type="predicted"/>